<dbReference type="Pfam" id="PF04607">
    <property type="entry name" value="RelA_SpoT"/>
    <property type="match status" value="1"/>
</dbReference>
<dbReference type="InterPro" id="IPR043519">
    <property type="entry name" value="NT_sf"/>
</dbReference>
<dbReference type="SUPFAM" id="SSF81301">
    <property type="entry name" value="Nucleotidyltransferase"/>
    <property type="match status" value="1"/>
</dbReference>
<dbReference type="Proteomes" id="UP000474024">
    <property type="component" value="Unassembled WGS sequence"/>
</dbReference>
<keyword evidence="3" id="KW-0418">Kinase</keyword>
<accession>A0A6L5YPN5</accession>
<dbReference type="Gene3D" id="1.10.287.860">
    <property type="entry name" value="Nucleotidyltransferase"/>
    <property type="match status" value="1"/>
</dbReference>
<name>A0A6L5YPN5_9FIRM</name>
<protein>
    <submittedName>
        <fullName evidence="3">GTP pyrophosphokinase family protein</fullName>
    </submittedName>
</protein>
<dbReference type="AlphaFoldDB" id="A0A6L5YPN5"/>
<proteinExistence type="predicted"/>
<reference evidence="3 4" key="1">
    <citation type="submission" date="2019-08" db="EMBL/GenBank/DDBJ databases">
        <title>In-depth cultivation of the pig gut microbiome towards novel bacterial diversity and tailored functional studies.</title>
        <authorList>
            <person name="Wylensek D."/>
            <person name="Hitch T.C.A."/>
            <person name="Clavel T."/>
        </authorList>
    </citation>
    <scope>NUCLEOTIDE SEQUENCE [LARGE SCALE GENOMIC DNA]</scope>
    <source>
        <strain evidence="3 4">MUC/MUC-530-WT-4D</strain>
    </source>
</reference>
<dbReference type="InterPro" id="IPR007685">
    <property type="entry name" value="RelA_SpoT"/>
</dbReference>
<evidence type="ECO:0000259" key="2">
    <source>
        <dbReference type="SMART" id="SM00954"/>
    </source>
</evidence>
<dbReference type="PANTHER" id="PTHR47837:SF2">
    <property type="entry name" value="GTP PYROPHOSPHOKINASE YWAC"/>
    <property type="match status" value="1"/>
</dbReference>
<comment type="pathway">
    <text evidence="1">Purine metabolism; ppGpp biosynthesis; ppGpp from GTP: step 1/2.</text>
</comment>
<dbReference type="CDD" id="cd05399">
    <property type="entry name" value="NT_Rel-Spo_like"/>
    <property type="match status" value="1"/>
</dbReference>
<dbReference type="SMART" id="SM00954">
    <property type="entry name" value="RelA_SpoT"/>
    <property type="match status" value="1"/>
</dbReference>
<gene>
    <name evidence="3" type="ORF">FYJ75_01895</name>
</gene>
<dbReference type="InterPro" id="IPR052366">
    <property type="entry name" value="GTP_Pyrophosphokinase"/>
</dbReference>
<dbReference type="GO" id="GO:0015970">
    <property type="term" value="P:guanosine tetraphosphate biosynthetic process"/>
    <property type="evidence" value="ECO:0007669"/>
    <property type="project" value="UniProtKB-UniPathway"/>
</dbReference>
<feature type="domain" description="RelA/SpoT" evidence="2">
    <location>
        <begin position="74"/>
        <end position="197"/>
    </location>
</feature>
<dbReference type="Gene3D" id="3.30.460.10">
    <property type="entry name" value="Beta Polymerase, domain 2"/>
    <property type="match status" value="1"/>
</dbReference>
<comment type="caution">
    <text evidence="3">The sequence shown here is derived from an EMBL/GenBank/DDBJ whole genome shotgun (WGS) entry which is preliminary data.</text>
</comment>
<sequence length="270" mass="31770">MKIEKYFEQAKEQFIRDSLLSDEFLDMMQENIEPIESRMAYYRCAIMEVETKFKVLNEQFSLQYDRNPIESIKSRTKSMDSILKKVRRKNIPLNLDAIEEQIKDIAGVRVVCSFPEDIYMLADCLLQQDDVTLIERKDYIKNPKESGYRSLHLIIEIPIFLENEKRPMKVEVQLRTIAMDFWASLEHKLRYKKDIPDDEAEQLAIELQECAQISAALDTRMENIRNRMNSQEFREKANAQKNRSVQLLGAPRPIRLLGELRDDKTPSSAE</sequence>
<evidence type="ECO:0000256" key="1">
    <source>
        <dbReference type="ARBA" id="ARBA00004976"/>
    </source>
</evidence>
<dbReference type="RefSeq" id="WP_154428272.1">
    <property type="nucleotide sequence ID" value="NZ_VUNI01000002.1"/>
</dbReference>
<dbReference type="EMBL" id="VUNI01000002">
    <property type="protein sequence ID" value="MST73786.1"/>
    <property type="molecule type" value="Genomic_DNA"/>
</dbReference>
<evidence type="ECO:0000313" key="3">
    <source>
        <dbReference type="EMBL" id="MST73786.1"/>
    </source>
</evidence>
<evidence type="ECO:0000313" key="4">
    <source>
        <dbReference type="Proteomes" id="UP000474024"/>
    </source>
</evidence>
<keyword evidence="3" id="KW-0808">Transferase</keyword>
<organism evidence="3 4">
    <name type="scientific">Roseburia porci</name>
    <dbReference type="NCBI Taxonomy" id="2605790"/>
    <lineage>
        <taxon>Bacteria</taxon>
        <taxon>Bacillati</taxon>
        <taxon>Bacillota</taxon>
        <taxon>Clostridia</taxon>
        <taxon>Lachnospirales</taxon>
        <taxon>Lachnospiraceae</taxon>
        <taxon>Roseburia</taxon>
    </lineage>
</organism>
<dbReference type="PANTHER" id="PTHR47837">
    <property type="entry name" value="GTP PYROPHOSPHOKINASE YJBM"/>
    <property type="match status" value="1"/>
</dbReference>
<keyword evidence="4" id="KW-1185">Reference proteome</keyword>
<dbReference type="GO" id="GO:0016301">
    <property type="term" value="F:kinase activity"/>
    <property type="evidence" value="ECO:0007669"/>
    <property type="project" value="UniProtKB-KW"/>
</dbReference>
<dbReference type="UniPathway" id="UPA00908">
    <property type="reaction ID" value="UER00884"/>
</dbReference>